<dbReference type="Proteomes" id="UP000030653">
    <property type="component" value="Unassembled WGS sequence"/>
</dbReference>
<organism evidence="4 5">
    <name type="scientific">Dacryopinax primogenitus (strain DJM 731)</name>
    <name type="common">Brown rot fungus</name>
    <dbReference type="NCBI Taxonomy" id="1858805"/>
    <lineage>
        <taxon>Eukaryota</taxon>
        <taxon>Fungi</taxon>
        <taxon>Dikarya</taxon>
        <taxon>Basidiomycota</taxon>
        <taxon>Agaricomycotina</taxon>
        <taxon>Dacrymycetes</taxon>
        <taxon>Dacrymycetales</taxon>
        <taxon>Dacrymycetaceae</taxon>
        <taxon>Dacryopinax</taxon>
    </lineage>
</organism>
<feature type="region of interest" description="Disordered" evidence="1">
    <location>
        <begin position="207"/>
        <end position="250"/>
    </location>
</feature>
<dbReference type="Pfam" id="PF00620">
    <property type="entry name" value="RhoGAP"/>
    <property type="match status" value="1"/>
</dbReference>
<keyword evidence="5" id="KW-1185">Reference proteome</keyword>
<dbReference type="OMA" id="RKTWIYE"/>
<dbReference type="GO" id="GO:0007010">
    <property type="term" value="P:cytoskeleton organization"/>
    <property type="evidence" value="ECO:0007669"/>
    <property type="project" value="TreeGrafter"/>
</dbReference>
<dbReference type="GO" id="GO:0007264">
    <property type="term" value="P:small GTPase-mediated signal transduction"/>
    <property type="evidence" value="ECO:0007669"/>
    <property type="project" value="TreeGrafter"/>
</dbReference>
<feature type="region of interest" description="Disordered" evidence="1">
    <location>
        <begin position="905"/>
        <end position="1005"/>
    </location>
</feature>
<dbReference type="SUPFAM" id="SSF48350">
    <property type="entry name" value="GTPase activation domain, GAP"/>
    <property type="match status" value="1"/>
</dbReference>
<dbReference type="SUPFAM" id="SSF46785">
    <property type="entry name" value="Winged helix' DNA-binding domain"/>
    <property type="match status" value="1"/>
</dbReference>
<dbReference type="AlphaFoldDB" id="M5FZV7"/>
<dbReference type="InterPro" id="IPR036390">
    <property type="entry name" value="WH_DNA-bd_sf"/>
</dbReference>
<evidence type="ECO:0000259" key="3">
    <source>
        <dbReference type="PROSITE" id="PS50238"/>
    </source>
</evidence>
<feature type="compositionally biased region" description="Low complexity" evidence="1">
    <location>
        <begin position="806"/>
        <end position="815"/>
    </location>
</feature>
<dbReference type="PROSITE" id="PS50186">
    <property type="entry name" value="DEP"/>
    <property type="match status" value="1"/>
</dbReference>
<dbReference type="GO" id="GO:0005096">
    <property type="term" value="F:GTPase activator activity"/>
    <property type="evidence" value="ECO:0007669"/>
    <property type="project" value="TreeGrafter"/>
</dbReference>
<dbReference type="InterPro" id="IPR008936">
    <property type="entry name" value="Rho_GTPase_activation_prot"/>
</dbReference>
<dbReference type="Gene3D" id="1.10.555.10">
    <property type="entry name" value="Rho GTPase activation protein"/>
    <property type="match status" value="1"/>
</dbReference>
<evidence type="ECO:0008006" key="6">
    <source>
        <dbReference type="Google" id="ProtNLM"/>
    </source>
</evidence>
<feature type="compositionally biased region" description="Polar residues" evidence="1">
    <location>
        <begin position="918"/>
        <end position="931"/>
    </location>
</feature>
<gene>
    <name evidence="4" type="ORF">DACRYDRAFT_64483</name>
</gene>
<dbReference type="OrthoDB" id="2155291at2759"/>
<dbReference type="RefSeq" id="XP_040630445.1">
    <property type="nucleotide sequence ID" value="XM_040775754.1"/>
</dbReference>
<dbReference type="GO" id="GO:0005737">
    <property type="term" value="C:cytoplasm"/>
    <property type="evidence" value="ECO:0007669"/>
    <property type="project" value="TreeGrafter"/>
</dbReference>
<dbReference type="SMART" id="SM00055">
    <property type="entry name" value="FCH"/>
    <property type="match status" value="1"/>
</dbReference>
<feature type="domain" description="Rho-GAP" evidence="3">
    <location>
        <begin position="547"/>
        <end position="755"/>
    </location>
</feature>
<dbReference type="GO" id="GO:0000935">
    <property type="term" value="C:division septum"/>
    <property type="evidence" value="ECO:0007669"/>
    <property type="project" value="TreeGrafter"/>
</dbReference>
<dbReference type="InterPro" id="IPR000591">
    <property type="entry name" value="DEP_dom"/>
</dbReference>
<evidence type="ECO:0000256" key="1">
    <source>
        <dbReference type="SAM" id="MobiDB-lite"/>
    </source>
</evidence>
<proteinExistence type="predicted"/>
<dbReference type="InterPro" id="IPR027267">
    <property type="entry name" value="AH/BAR_dom_sf"/>
</dbReference>
<dbReference type="InterPro" id="IPR001060">
    <property type="entry name" value="FCH_dom"/>
</dbReference>
<dbReference type="PROSITE" id="PS50238">
    <property type="entry name" value="RHOGAP"/>
    <property type="match status" value="1"/>
</dbReference>
<dbReference type="GO" id="GO:0005886">
    <property type="term" value="C:plasma membrane"/>
    <property type="evidence" value="ECO:0007669"/>
    <property type="project" value="TreeGrafter"/>
</dbReference>
<evidence type="ECO:0000313" key="4">
    <source>
        <dbReference type="EMBL" id="EJU03551.1"/>
    </source>
</evidence>
<dbReference type="Pfam" id="PF00611">
    <property type="entry name" value="FCH"/>
    <property type="match status" value="1"/>
</dbReference>
<feature type="region of interest" description="Disordered" evidence="1">
    <location>
        <begin position="806"/>
        <end position="853"/>
    </location>
</feature>
<dbReference type="SMART" id="SM00324">
    <property type="entry name" value="RhoGAP"/>
    <property type="match status" value="1"/>
</dbReference>
<dbReference type="Gene3D" id="1.20.1270.60">
    <property type="entry name" value="Arfaptin homology (AH) domain/BAR domain"/>
    <property type="match status" value="2"/>
</dbReference>
<dbReference type="SUPFAM" id="SSF103657">
    <property type="entry name" value="BAR/IMD domain-like"/>
    <property type="match status" value="1"/>
</dbReference>
<dbReference type="HOGENOM" id="CLU_008201_0_0_1"/>
<evidence type="ECO:0000259" key="2">
    <source>
        <dbReference type="PROSITE" id="PS50186"/>
    </source>
</evidence>
<protein>
    <recommendedName>
        <fullName evidence="6">Rho-GAP domain-containing protein</fullName>
    </recommendedName>
</protein>
<dbReference type="GeneID" id="63690816"/>
<name>M5FZV7_DACPD</name>
<evidence type="ECO:0000313" key="5">
    <source>
        <dbReference type="Proteomes" id="UP000030653"/>
    </source>
</evidence>
<feature type="compositionally biased region" description="Basic and acidic residues" evidence="1">
    <location>
        <begin position="228"/>
        <end position="239"/>
    </location>
</feature>
<accession>M5FZV7</accession>
<dbReference type="InterPro" id="IPR000198">
    <property type="entry name" value="RhoGAP_dom"/>
</dbReference>
<dbReference type="PANTHER" id="PTHR23065">
    <property type="entry name" value="PROLINE-SERINE-THREONINE PHOSPHATASE INTERACTING PROTEIN 1"/>
    <property type="match status" value="1"/>
</dbReference>
<dbReference type="PANTHER" id="PTHR23065:SF17">
    <property type="entry name" value="RHO-GTPASE-ACTIVATING PROTEIN RGD2"/>
    <property type="match status" value="1"/>
</dbReference>
<dbReference type="EMBL" id="JH795859">
    <property type="protein sequence ID" value="EJU03551.1"/>
    <property type="molecule type" value="Genomic_DNA"/>
</dbReference>
<feature type="compositionally biased region" description="Basic and acidic residues" evidence="1">
    <location>
        <begin position="833"/>
        <end position="853"/>
    </location>
</feature>
<sequence>MPVVTLPLTFSNSFWTQDYRHGLEHLYGKLQQGVGENAEIIAFIKARITAERGIASTLTNPALTGSRGAGFGADDGASLLMAFRGLQRESSLQGEAHSTVAKDLETLVLEPFEDWAAGHGHRVAESRQYLLDSAVKSYEYASGDVAKLKQLYITRTRAADEAEDDIKFAPNSGKDDKFTASPTGAINRHASVTDRIQQRLREKMGSAPLAEVKEDEEEQELPSPPRFTTEEKGKMKELPVDTETPSRQSTVVVPLTPATRRNNEPILLAGIALPPVAVSALLARARAELPMQTVKIPILGDYEECFTGEDITKWLRENVEAFGGSLDRAEDAARDLGERLGVWRRVGAIGNKFEPIKTAFYQFRPKAFMLSEEPEGDSVVSPTLTSGASNLMKRSGTVASYISSAFGQPNDRFQTLRAEADKADHAYATAVRNLEKQRLDLEERIEHGLKIIQGWEIERLRAIKTVLLQYQGTLATLSQGLQTSFDRSSTLVASYKPEADLTAMIERYRTGPFRPSAHVYESIAHVGPGSVSFGIDLGNWAGEGGWNALRGSDDENKSKPPVPGVLTGLLAGLEEAYGRLPSDDERRKTWIYDVPLRSIHQLRDSLIRFLPDDAPPLDLLARFDAPVLAGTVKLWLLELNPPLGSWEGWDDIRKIYPNVGATEQEAVNDHTDELKQALGHLPKVYLQTLDALIRHLRNLIVNTETAEADDVYKTKLALTLGRSILRPKHENELSIQDRHPTLFFIDVLDHYAELLPPVIAKKQRESVIRAMPMRKRTAPIDQRLSRSSMTGSEDVQKLLAAQLNMRNPRSRPSSPVRGDHPPISWAAGEEEDPKIKPGETHEHPEEPTTAKELEHEPIHEELDLTLHIAAPIISIEQPSPAVGPREIDNELPAPVVETTHETAPAVVPALDDEDQPISRGSSGLTRNTSGELSRRGVRARGPRVAGGRRMVSSEQVPSSEAAHPHGPIDANEYVPRKKGGRGAAGLFAKRDGKGGMSGDEGEESG</sequence>
<dbReference type="STRING" id="1858805.M5FZV7"/>
<feature type="domain" description="DEP" evidence="2">
    <location>
        <begin position="285"/>
        <end position="365"/>
    </location>
</feature>
<reference evidence="4 5" key="1">
    <citation type="journal article" date="2012" name="Science">
        <title>The Paleozoic origin of enzymatic lignin decomposition reconstructed from 31 fungal genomes.</title>
        <authorList>
            <person name="Floudas D."/>
            <person name="Binder M."/>
            <person name="Riley R."/>
            <person name="Barry K."/>
            <person name="Blanchette R.A."/>
            <person name="Henrissat B."/>
            <person name="Martinez A.T."/>
            <person name="Otillar R."/>
            <person name="Spatafora J.W."/>
            <person name="Yadav J.S."/>
            <person name="Aerts A."/>
            <person name="Benoit I."/>
            <person name="Boyd A."/>
            <person name="Carlson A."/>
            <person name="Copeland A."/>
            <person name="Coutinho P.M."/>
            <person name="de Vries R.P."/>
            <person name="Ferreira P."/>
            <person name="Findley K."/>
            <person name="Foster B."/>
            <person name="Gaskell J."/>
            <person name="Glotzer D."/>
            <person name="Gorecki P."/>
            <person name="Heitman J."/>
            <person name="Hesse C."/>
            <person name="Hori C."/>
            <person name="Igarashi K."/>
            <person name="Jurgens J.A."/>
            <person name="Kallen N."/>
            <person name="Kersten P."/>
            <person name="Kohler A."/>
            <person name="Kuees U."/>
            <person name="Kumar T.K.A."/>
            <person name="Kuo A."/>
            <person name="LaButti K."/>
            <person name="Larrondo L.F."/>
            <person name="Lindquist E."/>
            <person name="Ling A."/>
            <person name="Lombard V."/>
            <person name="Lucas S."/>
            <person name="Lundell T."/>
            <person name="Martin R."/>
            <person name="McLaughlin D.J."/>
            <person name="Morgenstern I."/>
            <person name="Morin E."/>
            <person name="Murat C."/>
            <person name="Nagy L.G."/>
            <person name="Nolan M."/>
            <person name="Ohm R.A."/>
            <person name="Patyshakuliyeva A."/>
            <person name="Rokas A."/>
            <person name="Ruiz-Duenas F.J."/>
            <person name="Sabat G."/>
            <person name="Salamov A."/>
            <person name="Samejima M."/>
            <person name="Schmutz J."/>
            <person name="Slot J.C."/>
            <person name="St John F."/>
            <person name="Stenlid J."/>
            <person name="Sun H."/>
            <person name="Sun S."/>
            <person name="Syed K."/>
            <person name="Tsang A."/>
            <person name="Wiebenga A."/>
            <person name="Young D."/>
            <person name="Pisabarro A."/>
            <person name="Eastwood D.C."/>
            <person name="Martin F."/>
            <person name="Cullen D."/>
            <person name="Grigoriev I.V."/>
            <person name="Hibbett D.S."/>
        </authorList>
    </citation>
    <scope>NUCLEOTIDE SEQUENCE [LARGE SCALE GENOMIC DNA]</scope>
    <source>
        <strain evidence="4 5">DJM-731 SS1</strain>
    </source>
</reference>